<accession>A0A2S7VEW3</accession>
<dbReference type="PANTHER" id="PTHR19211:SF14">
    <property type="entry name" value="ATP-BINDING CASSETTE SUB-FAMILY F MEMBER 1"/>
    <property type="match status" value="1"/>
</dbReference>
<keyword evidence="4" id="KW-0175">Coiled coil</keyword>
<dbReference type="EMBL" id="MSCI01000002">
    <property type="protein sequence ID" value="PQJ60706.1"/>
    <property type="molecule type" value="Genomic_DNA"/>
</dbReference>
<evidence type="ECO:0000313" key="7">
    <source>
        <dbReference type="Proteomes" id="UP000238707"/>
    </source>
</evidence>
<dbReference type="Proteomes" id="UP000238707">
    <property type="component" value="Unassembled WGS sequence"/>
</dbReference>
<dbReference type="CDD" id="cd03221">
    <property type="entry name" value="ABCF_EF-3"/>
    <property type="match status" value="2"/>
</dbReference>
<dbReference type="InterPro" id="IPR027417">
    <property type="entry name" value="P-loop_NTPase"/>
</dbReference>
<evidence type="ECO:0000256" key="2">
    <source>
        <dbReference type="ARBA" id="ARBA00022741"/>
    </source>
</evidence>
<reference evidence="6 7" key="1">
    <citation type="submission" date="2016-12" db="EMBL/GenBank/DDBJ databases">
        <title>Diversity of luminous bacteria.</title>
        <authorList>
            <person name="Yoshizawa S."/>
            <person name="Kogure K."/>
        </authorList>
    </citation>
    <scope>NUCLEOTIDE SEQUENCE [LARGE SCALE GENOMIC DNA]</scope>
    <source>
        <strain evidence="6 7">LC2-408</strain>
    </source>
</reference>
<dbReference type="AlphaFoldDB" id="A0A2S7VEW3"/>
<dbReference type="PANTHER" id="PTHR19211">
    <property type="entry name" value="ATP-BINDING TRANSPORT PROTEIN-RELATED"/>
    <property type="match status" value="1"/>
</dbReference>
<dbReference type="InterPro" id="IPR003439">
    <property type="entry name" value="ABC_transporter-like_ATP-bd"/>
</dbReference>
<dbReference type="InterPro" id="IPR003593">
    <property type="entry name" value="AAA+_ATPase"/>
</dbReference>
<dbReference type="Pfam" id="PF00005">
    <property type="entry name" value="ABC_tran"/>
    <property type="match status" value="2"/>
</dbReference>
<organism evidence="6 7">
    <name type="scientific">Vibrio chagasii</name>
    <dbReference type="NCBI Taxonomy" id="170679"/>
    <lineage>
        <taxon>Bacteria</taxon>
        <taxon>Pseudomonadati</taxon>
        <taxon>Pseudomonadota</taxon>
        <taxon>Gammaproteobacteria</taxon>
        <taxon>Vibrionales</taxon>
        <taxon>Vibrionaceae</taxon>
        <taxon>Vibrio</taxon>
    </lineage>
</organism>
<dbReference type="InterPro" id="IPR017871">
    <property type="entry name" value="ABC_transporter-like_CS"/>
</dbReference>
<dbReference type="RefSeq" id="WP_105025114.1">
    <property type="nucleotide sequence ID" value="NZ_MSCI01000002.1"/>
</dbReference>
<feature type="domain" description="ABC transporter" evidence="5">
    <location>
        <begin position="5"/>
        <end position="222"/>
    </location>
</feature>
<feature type="coiled-coil region" evidence="4">
    <location>
        <begin position="210"/>
        <end position="271"/>
    </location>
</feature>
<comment type="caution">
    <text evidence="6">The sequence shown here is derived from an EMBL/GenBank/DDBJ whole genome shotgun (WGS) entry which is preliminary data.</text>
</comment>
<dbReference type="GO" id="GO:0005524">
    <property type="term" value="F:ATP binding"/>
    <property type="evidence" value="ECO:0007669"/>
    <property type="project" value="UniProtKB-KW"/>
</dbReference>
<name>A0A2S7VEW3_9VIBR</name>
<keyword evidence="7" id="KW-1185">Reference proteome</keyword>
<dbReference type="PROSITE" id="PS50893">
    <property type="entry name" value="ABC_TRANSPORTER_2"/>
    <property type="match status" value="2"/>
</dbReference>
<dbReference type="GO" id="GO:0016887">
    <property type="term" value="F:ATP hydrolysis activity"/>
    <property type="evidence" value="ECO:0007669"/>
    <property type="project" value="InterPro"/>
</dbReference>
<dbReference type="PROSITE" id="PS00211">
    <property type="entry name" value="ABC_TRANSPORTER_1"/>
    <property type="match status" value="1"/>
</dbReference>
<evidence type="ECO:0000256" key="3">
    <source>
        <dbReference type="ARBA" id="ARBA00022840"/>
    </source>
</evidence>
<dbReference type="SUPFAM" id="SSF52540">
    <property type="entry name" value="P-loop containing nucleoside triphosphate hydrolases"/>
    <property type="match status" value="2"/>
</dbReference>
<dbReference type="SMART" id="SM00382">
    <property type="entry name" value="AAA"/>
    <property type="match status" value="2"/>
</dbReference>
<evidence type="ECO:0000313" key="6">
    <source>
        <dbReference type="EMBL" id="PQJ60706.1"/>
    </source>
</evidence>
<sequence>MTTLISTSSISYDLTSCRLFDGLSFTIKKGDRIGLIGSNGCGKSTLLRLLNKELPDFVGNVSFASNAVIALIEQHLPKRLLSLSMLDAVTDNLPLNMQQTEQWRAQITLSNLGFDESYWNQPIGTLSGGQYARVLVARALILEPDVLLLDEPSNHLDLPTLLWLEQFLKDWRGTFVMVSHDQRLLDHVTDSTWVLRDKRVLTFSQKCTKARKALEDKDRTDAERQQAEKKEIDRIEKSAHRLAIWGRDFDNEGLSRKAKSMEKRAEGLRSTMTHLDSVEPWTLSLSGEPMKANRILELSEVPITAADDQAPLFEVLFQQIKSGDRVAVLGKNGAGKSSLLKVLWANYQASQLGDNGYFHPNAEVGYYDQSLHQLSDDHSLIDSLYSFYPVSQEARKMALISAGFSYERHEQKIAELSGGERSRLLFVGLSLAKYHFLLLDEPTNHLDIEGKEELANCLTQFDGGLLLVSHDRELIEKSCNRFWYINDGQLVEMTYLDAVYEAMSVIHQGKNAESCSASIQSNSIVCVDSGSELPKTDDQQSQTDEEGLLERLLELEELLSKDQARKAKHQKRNLQVKWQQEIVRINAMLELN</sequence>
<gene>
    <name evidence="6" type="ORF">BTO10_15310</name>
</gene>
<keyword evidence="3" id="KW-0067">ATP-binding</keyword>
<evidence type="ECO:0000256" key="1">
    <source>
        <dbReference type="ARBA" id="ARBA00022737"/>
    </source>
</evidence>
<protein>
    <submittedName>
        <fullName evidence="6">ABC transporter</fullName>
    </submittedName>
</protein>
<dbReference type="Gene3D" id="3.40.50.300">
    <property type="entry name" value="P-loop containing nucleotide triphosphate hydrolases"/>
    <property type="match status" value="2"/>
</dbReference>
<keyword evidence="2" id="KW-0547">Nucleotide-binding</keyword>
<evidence type="ECO:0000259" key="5">
    <source>
        <dbReference type="PROSITE" id="PS50893"/>
    </source>
</evidence>
<keyword evidence="1" id="KW-0677">Repeat</keyword>
<evidence type="ECO:0000256" key="4">
    <source>
        <dbReference type="SAM" id="Coils"/>
    </source>
</evidence>
<dbReference type="InterPro" id="IPR050611">
    <property type="entry name" value="ABCF"/>
</dbReference>
<feature type="domain" description="ABC transporter" evidence="5">
    <location>
        <begin position="296"/>
        <end position="512"/>
    </location>
</feature>
<proteinExistence type="predicted"/>